<sequence>MSPASFVRRLQRSPALTGADPVVQLAQACHDDISQRYARCLVQLADATLSERAPEQRFQRILPPSRLLAPLP</sequence>
<comment type="caution">
    <text evidence="1">The sequence shown here is derived from an EMBL/GenBank/DDBJ whole genome shotgun (WGS) entry which is preliminary data.</text>
</comment>
<protein>
    <submittedName>
        <fullName evidence="1">Uncharacterized protein</fullName>
    </submittedName>
</protein>
<reference evidence="1 2" key="1">
    <citation type="submission" date="2019-10" db="EMBL/GenBank/DDBJ databases">
        <title>Two novel species isolated from a subtropical stream in China.</title>
        <authorList>
            <person name="Lu H."/>
        </authorList>
    </citation>
    <scope>NUCLEOTIDE SEQUENCE [LARGE SCALE GENOMIC DNA]</scope>
    <source>
        <strain evidence="1 2">FT29W</strain>
    </source>
</reference>
<organism evidence="1 2">
    <name type="scientific">Rugamonas aquatica</name>
    <dbReference type="NCBI Taxonomy" id="2743357"/>
    <lineage>
        <taxon>Bacteria</taxon>
        <taxon>Pseudomonadati</taxon>
        <taxon>Pseudomonadota</taxon>
        <taxon>Betaproteobacteria</taxon>
        <taxon>Burkholderiales</taxon>
        <taxon>Oxalobacteraceae</taxon>
        <taxon>Telluria group</taxon>
        <taxon>Rugamonas</taxon>
    </lineage>
</organism>
<dbReference type="RefSeq" id="WP_152839865.1">
    <property type="nucleotide sequence ID" value="NZ_WHUG01000009.1"/>
</dbReference>
<keyword evidence="2" id="KW-1185">Reference proteome</keyword>
<accession>A0A6A7N6Y1</accession>
<gene>
    <name evidence="1" type="ORF">GEV02_20655</name>
</gene>
<dbReference type="EMBL" id="WHUG01000009">
    <property type="protein sequence ID" value="MQA40567.1"/>
    <property type="molecule type" value="Genomic_DNA"/>
</dbReference>
<dbReference type="AlphaFoldDB" id="A0A6A7N6Y1"/>
<evidence type="ECO:0000313" key="2">
    <source>
        <dbReference type="Proteomes" id="UP000440498"/>
    </source>
</evidence>
<evidence type="ECO:0000313" key="1">
    <source>
        <dbReference type="EMBL" id="MQA40567.1"/>
    </source>
</evidence>
<proteinExistence type="predicted"/>
<name>A0A6A7N6Y1_9BURK</name>
<dbReference type="Proteomes" id="UP000440498">
    <property type="component" value="Unassembled WGS sequence"/>
</dbReference>